<evidence type="ECO:0000313" key="2">
    <source>
        <dbReference type="EMBL" id="MCK8785431.1"/>
    </source>
</evidence>
<protein>
    <submittedName>
        <fullName evidence="2">Opioid growth factor receptor-related protein</fullName>
    </submittedName>
</protein>
<dbReference type="InterPro" id="IPR006757">
    <property type="entry name" value="OGF_rcpt"/>
</dbReference>
<keyword evidence="3" id="KW-1185">Reference proteome</keyword>
<dbReference type="InterPro" id="IPR039574">
    <property type="entry name" value="OGFr"/>
</dbReference>
<dbReference type="PANTHER" id="PTHR14015:SF2">
    <property type="entry name" value="OPIOID GROWTH FACTOR RECEPTOR (OGFR) CONSERVED DOMAIN-CONTAINING PROTEIN"/>
    <property type="match status" value="1"/>
</dbReference>
<dbReference type="GO" id="GO:0016020">
    <property type="term" value="C:membrane"/>
    <property type="evidence" value="ECO:0007669"/>
    <property type="project" value="InterPro"/>
</dbReference>
<comment type="caution">
    <text evidence="2">The sequence shown here is derived from an EMBL/GenBank/DDBJ whole genome shotgun (WGS) entry which is preliminary data.</text>
</comment>
<dbReference type="RefSeq" id="WP_248667550.1">
    <property type="nucleotide sequence ID" value="NZ_JALPRX010000057.1"/>
</dbReference>
<evidence type="ECO:0000259" key="1">
    <source>
        <dbReference type="Pfam" id="PF04664"/>
    </source>
</evidence>
<accession>A0A9X1YFT6</accession>
<dbReference type="EMBL" id="JALPRX010000057">
    <property type="protein sequence ID" value="MCK8785431.1"/>
    <property type="molecule type" value="Genomic_DNA"/>
</dbReference>
<keyword evidence="2" id="KW-0675">Receptor</keyword>
<sequence>MDDSPLLAFLSGTGPDHAGRRLDEILARDDAWLEHRHDYIQWLFPIPTPSGPNPLAPVLTPAEAAAARARPEALANLRRSTDRMRAFYAATRHWRAPHDHNHLRITRILHCLRLLPGAEAAAAFHAGILALLGPGGAPVNRASLDFWRRAAAGG</sequence>
<dbReference type="GO" id="GO:0140625">
    <property type="term" value="F:opioid growth factor receptor activity"/>
    <property type="evidence" value="ECO:0007669"/>
    <property type="project" value="InterPro"/>
</dbReference>
<evidence type="ECO:0000313" key="3">
    <source>
        <dbReference type="Proteomes" id="UP001139516"/>
    </source>
</evidence>
<reference evidence="2" key="1">
    <citation type="submission" date="2022-04" db="EMBL/GenBank/DDBJ databases">
        <title>Roseomonas acroporae sp. nov., isolated from coral Acropora digitifera.</title>
        <authorList>
            <person name="Sun H."/>
        </authorList>
    </citation>
    <scope>NUCLEOTIDE SEQUENCE</scope>
    <source>
        <strain evidence="2">NAR14</strain>
    </source>
</reference>
<feature type="domain" description="Opioid growth factor receptor (OGFr) conserved" evidence="1">
    <location>
        <begin position="29"/>
        <end position="89"/>
    </location>
</feature>
<name>A0A9X1YFT6_9PROT</name>
<dbReference type="Pfam" id="PF04664">
    <property type="entry name" value="OGFr_N"/>
    <property type="match status" value="1"/>
</dbReference>
<gene>
    <name evidence="2" type="ORF">M0638_13660</name>
</gene>
<organism evidence="2 3">
    <name type="scientific">Roseomonas acroporae</name>
    <dbReference type="NCBI Taxonomy" id="2937791"/>
    <lineage>
        <taxon>Bacteria</taxon>
        <taxon>Pseudomonadati</taxon>
        <taxon>Pseudomonadota</taxon>
        <taxon>Alphaproteobacteria</taxon>
        <taxon>Acetobacterales</taxon>
        <taxon>Roseomonadaceae</taxon>
        <taxon>Roseomonas</taxon>
    </lineage>
</organism>
<dbReference type="PANTHER" id="PTHR14015">
    <property type="entry name" value="OPIOID GROWTH FACTOR RECEPTOR OGFR ZETA-TYPE OPIOID RECEPTOR"/>
    <property type="match status" value="1"/>
</dbReference>
<dbReference type="Proteomes" id="UP001139516">
    <property type="component" value="Unassembled WGS sequence"/>
</dbReference>
<dbReference type="AlphaFoldDB" id="A0A9X1YFT6"/>
<proteinExistence type="predicted"/>